<sequence length="333" mass="38396">MSLESGISTDVTSLDYDTMKLEEHKWEKEKEIYRNIPDINLPNNYDDLIAHFCNDETRPFFECLIPTIALGLEYVAKRGRDSDFISEDGNELTTTEFNPINDLASWLMMNNPLRDDLNETNSFLKVYRRAIAATIKHEHTAKTNDLSEVHLQLLAEQARKEQEQMEKERVAQLLSYTNSLYKQFLLGDQFTVEANVVYNAVKTCTESLLNNCPEVYPMLKPVINYERKPNLQPEFNPKTFSIFLMSYIRPLNEAQLALFKELMATCVQDYSLNFLKNQRRNVYSKLFISCDIDQAGALSRANVMKVFEGFYDAASVELSVNFRDPATCTFSLA</sequence>
<name>A0ABD2PMR8_9PLAT</name>
<organism evidence="1 2">
    <name type="scientific">Cichlidogyrus casuarinus</name>
    <dbReference type="NCBI Taxonomy" id="1844966"/>
    <lineage>
        <taxon>Eukaryota</taxon>
        <taxon>Metazoa</taxon>
        <taxon>Spiralia</taxon>
        <taxon>Lophotrochozoa</taxon>
        <taxon>Platyhelminthes</taxon>
        <taxon>Monogenea</taxon>
        <taxon>Monopisthocotylea</taxon>
        <taxon>Dactylogyridea</taxon>
        <taxon>Ancyrocephalidae</taxon>
        <taxon>Cichlidogyrus</taxon>
    </lineage>
</organism>
<dbReference type="Proteomes" id="UP001626550">
    <property type="component" value="Unassembled WGS sequence"/>
</dbReference>
<comment type="caution">
    <text evidence="1">The sequence shown here is derived from an EMBL/GenBank/DDBJ whole genome shotgun (WGS) entry which is preliminary data.</text>
</comment>
<evidence type="ECO:0000313" key="1">
    <source>
        <dbReference type="EMBL" id="KAL3308338.1"/>
    </source>
</evidence>
<dbReference type="AlphaFoldDB" id="A0ABD2PMR8"/>
<dbReference type="PANTHER" id="PTHR46788:SF1">
    <property type="entry name" value="EF-HAND CALCIUM-BINDING DOMAIN-CONTAINING PROTEIN 5"/>
    <property type="match status" value="1"/>
</dbReference>
<dbReference type="EMBL" id="JBJKFK010005411">
    <property type="protein sequence ID" value="KAL3308338.1"/>
    <property type="molecule type" value="Genomic_DNA"/>
</dbReference>
<protein>
    <submittedName>
        <fullName evidence="1">EF-hand calcium-binding domain-containing protein 5</fullName>
    </submittedName>
</protein>
<dbReference type="PANTHER" id="PTHR46788">
    <property type="entry name" value="EF-HAND CALCIUM-BINDING DOMAIN-CONTAINING PROTEIN 5"/>
    <property type="match status" value="1"/>
</dbReference>
<proteinExistence type="predicted"/>
<accession>A0ABD2PMR8</accession>
<evidence type="ECO:0000313" key="2">
    <source>
        <dbReference type="Proteomes" id="UP001626550"/>
    </source>
</evidence>
<keyword evidence="2" id="KW-1185">Reference proteome</keyword>
<reference evidence="1 2" key="1">
    <citation type="submission" date="2024-11" db="EMBL/GenBank/DDBJ databases">
        <title>Adaptive evolution of stress response genes in parasites aligns with host niche diversity.</title>
        <authorList>
            <person name="Hahn C."/>
            <person name="Resl P."/>
        </authorList>
    </citation>
    <scope>NUCLEOTIDE SEQUENCE [LARGE SCALE GENOMIC DNA]</scope>
    <source>
        <strain evidence="1">EGGRZ-B1_66</strain>
        <tissue evidence="1">Body</tissue>
    </source>
</reference>
<gene>
    <name evidence="1" type="primary">EFCAB5_4</name>
    <name evidence="1" type="ORF">Ciccas_013133</name>
</gene>